<organism evidence="2 3">
    <name type="scientific">Stieleria neptunia</name>
    <dbReference type="NCBI Taxonomy" id="2527979"/>
    <lineage>
        <taxon>Bacteria</taxon>
        <taxon>Pseudomonadati</taxon>
        <taxon>Planctomycetota</taxon>
        <taxon>Planctomycetia</taxon>
        <taxon>Pirellulales</taxon>
        <taxon>Pirellulaceae</taxon>
        <taxon>Stieleria</taxon>
    </lineage>
</organism>
<evidence type="ECO:0000313" key="3">
    <source>
        <dbReference type="Proteomes" id="UP000319004"/>
    </source>
</evidence>
<dbReference type="InterPro" id="IPR027417">
    <property type="entry name" value="P-loop_NTPase"/>
</dbReference>
<keyword evidence="3" id="KW-1185">Reference proteome</keyword>
<dbReference type="EMBL" id="CP037423">
    <property type="protein sequence ID" value="QDV47867.1"/>
    <property type="molecule type" value="Genomic_DNA"/>
</dbReference>
<dbReference type="InterPro" id="IPR045528">
    <property type="entry name" value="DO-GTPase2"/>
</dbReference>
<dbReference type="Pfam" id="PF19993">
    <property type="entry name" value="DO-GTPase2"/>
    <property type="match status" value="1"/>
</dbReference>
<accession>A0A518I477</accession>
<evidence type="ECO:0000313" key="2">
    <source>
        <dbReference type="EMBL" id="QDV47867.1"/>
    </source>
</evidence>
<reference evidence="2 3" key="1">
    <citation type="submission" date="2019-03" db="EMBL/GenBank/DDBJ databases">
        <title>Deep-cultivation of Planctomycetes and their phenomic and genomic characterization uncovers novel biology.</title>
        <authorList>
            <person name="Wiegand S."/>
            <person name="Jogler M."/>
            <person name="Boedeker C."/>
            <person name="Pinto D."/>
            <person name="Vollmers J."/>
            <person name="Rivas-Marin E."/>
            <person name="Kohn T."/>
            <person name="Peeters S.H."/>
            <person name="Heuer A."/>
            <person name="Rast P."/>
            <person name="Oberbeckmann S."/>
            <person name="Bunk B."/>
            <person name="Jeske O."/>
            <person name="Meyerdierks A."/>
            <person name="Storesund J.E."/>
            <person name="Kallscheuer N."/>
            <person name="Luecker S."/>
            <person name="Lage O.M."/>
            <person name="Pohl T."/>
            <person name="Merkel B.J."/>
            <person name="Hornburger P."/>
            <person name="Mueller R.-W."/>
            <person name="Bruemmer F."/>
            <person name="Labrenz M."/>
            <person name="Spormann A.M."/>
            <person name="Op den Camp H."/>
            <person name="Overmann J."/>
            <person name="Amann R."/>
            <person name="Jetten M.S.M."/>
            <person name="Mascher T."/>
            <person name="Medema M.H."/>
            <person name="Devos D.P."/>
            <person name="Kaster A.-K."/>
            <person name="Ovreas L."/>
            <person name="Rohde M."/>
            <person name="Galperin M.Y."/>
            <person name="Jogler C."/>
        </authorList>
    </citation>
    <scope>NUCLEOTIDE SEQUENCE [LARGE SCALE GENOMIC DNA]</scope>
    <source>
        <strain evidence="2 3">Enr13</strain>
    </source>
</reference>
<evidence type="ECO:0000259" key="1">
    <source>
        <dbReference type="Pfam" id="PF19993"/>
    </source>
</evidence>
<dbReference type="KEGG" id="snep:Enr13x_77790"/>
<sequence>MSKAEGYNTALCYQDAPPCVCCDAQMTSLDDYCEECQTPAEITRSVSQRHAKPHFISVVGPSNAGKTVYLGLLLDMLCGGAKNLKGVPNGAFSIKLQEQVVSALEERRFPEKTPNESDLWKWLHCVVTDSSQRKEKQVDFVAPDFAGEAIATELEQPGTYAAVSHIVQRTSAFLLLCDSAEVRDNGAREDLFAMKLGSYISQQQALSELGKSRDLTPAVAIVFTKSDTCPEAAADPRRFMTNNMPRFMDYCQHNFPRHAVFSASVVGSSALLSNDVGGVARVPFHIQPRGVIEPLHWAIQNS</sequence>
<name>A0A518I477_9BACT</name>
<dbReference type="Proteomes" id="UP000319004">
    <property type="component" value="Chromosome"/>
</dbReference>
<gene>
    <name evidence="2" type="ORF">Enr13x_77790</name>
</gene>
<dbReference type="RefSeq" id="WP_145391920.1">
    <property type="nucleotide sequence ID" value="NZ_CP037423.1"/>
</dbReference>
<dbReference type="SUPFAM" id="SSF52540">
    <property type="entry name" value="P-loop containing nucleoside triphosphate hydrolases"/>
    <property type="match status" value="1"/>
</dbReference>
<proteinExistence type="predicted"/>
<dbReference type="AlphaFoldDB" id="A0A518I477"/>
<protein>
    <recommendedName>
        <fullName evidence="1">Double-GTPase 2 domain-containing protein</fullName>
    </recommendedName>
</protein>
<dbReference type="OrthoDB" id="248719at2"/>
<feature type="domain" description="Double-GTPase 2" evidence="1">
    <location>
        <begin position="55"/>
        <end position="267"/>
    </location>
</feature>